<dbReference type="AlphaFoldDB" id="A0A840D8E4"/>
<evidence type="ECO:0000313" key="2">
    <source>
        <dbReference type="Proteomes" id="UP000560658"/>
    </source>
</evidence>
<proteinExistence type="predicted"/>
<dbReference type="Proteomes" id="UP000560658">
    <property type="component" value="Unassembled WGS sequence"/>
</dbReference>
<accession>A0A840D8E4</accession>
<reference evidence="1" key="1">
    <citation type="submission" date="2020-08" db="EMBL/GenBank/DDBJ databases">
        <title>Genomic Encyclopedia of Type Strains, Phase IV (KMG-IV): sequencing the most valuable type-strain genomes for metagenomic binning, comparative biology and taxonomic classification.</title>
        <authorList>
            <person name="Goeker M."/>
        </authorList>
    </citation>
    <scope>NUCLEOTIDE SEQUENCE [LARGE SCALE GENOMIC DNA]</scope>
    <source>
        <strain evidence="1">DSM 105720</strain>
    </source>
</reference>
<keyword evidence="2" id="KW-1185">Reference proteome</keyword>
<name>A0A840D8E4_9BACE</name>
<dbReference type="Pfam" id="PF11066">
    <property type="entry name" value="DUF2867"/>
    <property type="match status" value="1"/>
</dbReference>
<evidence type="ECO:0000313" key="1">
    <source>
        <dbReference type="EMBL" id="MBB4044753.1"/>
    </source>
</evidence>
<dbReference type="EMBL" id="JACIER010000010">
    <property type="protein sequence ID" value="MBB4044753.1"/>
    <property type="molecule type" value="Genomic_DNA"/>
</dbReference>
<evidence type="ECO:0008006" key="3">
    <source>
        <dbReference type="Google" id="ProtNLM"/>
    </source>
</evidence>
<protein>
    <recommendedName>
        <fullName evidence="3">DUF2867 domain-containing protein</fullName>
    </recommendedName>
</protein>
<comment type="caution">
    <text evidence="1">The sequence shown here is derived from an EMBL/GenBank/DDBJ whole genome shotgun (WGS) entry which is preliminary data.</text>
</comment>
<gene>
    <name evidence="1" type="ORF">GGR06_002551</name>
</gene>
<sequence length="175" mass="19855">MKSYKTDIPTDSLTQEYLPANYTDAFACEVTGAQKLSADDMMISFWTVVPDWVDALFKVRNLLVRPFGLETGETDNYIEKFEEIIRAGKGSNGIMSVVAKSDNETVVLLSDKHLDAYMSVYTTSRDDSQTVVVLTLVHYKNIFGKVYFFFIRPFHTVIVKSILQNTLKRLLSCPT</sequence>
<organism evidence="1 2">
    <name type="scientific">Bacteroides reticulotermitis</name>
    <dbReference type="NCBI Taxonomy" id="1133319"/>
    <lineage>
        <taxon>Bacteria</taxon>
        <taxon>Pseudomonadati</taxon>
        <taxon>Bacteroidota</taxon>
        <taxon>Bacteroidia</taxon>
        <taxon>Bacteroidales</taxon>
        <taxon>Bacteroidaceae</taxon>
        <taxon>Bacteroides</taxon>
    </lineage>
</organism>
<dbReference type="InterPro" id="IPR021295">
    <property type="entry name" value="DUF2867"/>
</dbReference>
<dbReference type="RefSeq" id="WP_044163464.1">
    <property type="nucleotide sequence ID" value="NZ_JACIER010000010.1"/>
</dbReference>